<dbReference type="Proteomes" id="UP000569951">
    <property type="component" value="Unassembled WGS sequence"/>
</dbReference>
<dbReference type="RefSeq" id="WP_183985293.1">
    <property type="nucleotide sequence ID" value="NZ_JACHHG010000003.1"/>
</dbReference>
<keyword evidence="3" id="KW-1185">Reference proteome</keyword>
<name>A0A841HZM0_9DEIO</name>
<keyword evidence="1" id="KW-0812">Transmembrane</keyword>
<gene>
    <name evidence="2" type="ORF">HNR42_001066</name>
</gene>
<feature type="transmembrane region" description="Helical" evidence="1">
    <location>
        <begin position="34"/>
        <end position="56"/>
    </location>
</feature>
<dbReference type="AlphaFoldDB" id="A0A841HZM0"/>
<sequence length="62" mass="6578">MAALLYVLAAMVALAGVGMALWGALRERDEARRWLWGLAGAGNVLLAVLLFALVSATRARLP</sequence>
<evidence type="ECO:0000256" key="1">
    <source>
        <dbReference type="SAM" id="Phobius"/>
    </source>
</evidence>
<keyword evidence="1" id="KW-0472">Membrane</keyword>
<keyword evidence="1" id="KW-1133">Transmembrane helix</keyword>
<comment type="caution">
    <text evidence="2">The sequence shown here is derived from an EMBL/GenBank/DDBJ whole genome shotgun (WGS) entry which is preliminary data.</text>
</comment>
<accession>A0A841HZM0</accession>
<reference evidence="2 3" key="1">
    <citation type="submission" date="2020-08" db="EMBL/GenBank/DDBJ databases">
        <title>Genomic Encyclopedia of Type Strains, Phase IV (KMG-IV): sequencing the most valuable type-strain genomes for metagenomic binning, comparative biology and taxonomic classification.</title>
        <authorList>
            <person name="Goeker M."/>
        </authorList>
    </citation>
    <scope>NUCLEOTIDE SEQUENCE [LARGE SCALE GENOMIC DNA]</scope>
    <source>
        <strain evidence="2 3">DSM 21458</strain>
    </source>
</reference>
<feature type="transmembrane region" description="Helical" evidence="1">
    <location>
        <begin position="6"/>
        <end position="25"/>
    </location>
</feature>
<evidence type="ECO:0000313" key="3">
    <source>
        <dbReference type="Proteomes" id="UP000569951"/>
    </source>
</evidence>
<proteinExistence type="predicted"/>
<organism evidence="2 3">
    <name type="scientific">Deinobacterium chartae</name>
    <dbReference type="NCBI Taxonomy" id="521158"/>
    <lineage>
        <taxon>Bacteria</taxon>
        <taxon>Thermotogati</taxon>
        <taxon>Deinococcota</taxon>
        <taxon>Deinococci</taxon>
        <taxon>Deinococcales</taxon>
        <taxon>Deinococcaceae</taxon>
        <taxon>Deinobacterium</taxon>
    </lineage>
</organism>
<dbReference type="EMBL" id="JACHHG010000003">
    <property type="protein sequence ID" value="MBB6097649.1"/>
    <property type="molecule type" value="Genomic_DNA"/>
</dbReference>
<protein>
    <submittedName>
        <fullName evidence="2">Drug/metabolite transporter superfamily protein YnfA</fullName>
    </submittedName>
</protein>
<evidence type="ECO:0000313" key="2">
    <source>
        <dbReference type="EMBL" id="MBB6097649.1"/>
    </source>
</evidence>